<sequence>MADQWNEQAQEQEEQQAAPNAAATFAPENKTGKMDYSVDFIWGSDQDQYVNPDETQ</sequence>
<comment type="caution">
    <text evidence="2">The sequence shown here is derived from an EMBL/GenBank/DDBJ whole genome shotgun (WGS) entry which is preliminary data.</text>
</comment>
<evidence type="ECO:0000313" key="3">
    <source>
        <dbReference type="Proteomes" id="UP001595715"/>
    </source>
</evidence>
<evidence type="ECO:0000313" key="2">
    <source>
        <dbReference type="EMBL" id="MFC4101779.1"/>
    </source>
</evidence>
<reference evidence="3" key="1">
    <citation type="journal article" date="2019" name="Int. J. Syst. Evol. Microbiol.">
        <title>The Global Catalogue of Microorganisms (GCM) 10K type strain sequencing project: providing services to taxonomists for standard genome sequencing and annotation.</title>
        <authorList>
            <consortium name="The Broad Institute Genomics Platform"/>
            <consortium name="The Broad Institute Genome Sequencing Center for Infectious Disease"/>
            <person name="Wu L."/>
            <person name="Ma J."/>
        </authorList>
    </citation>
    <scope>NUCLEOTIDE SEQUENCE [LARGE SCALE GENOMIC DNA]</scope>
    <source>
        <strain evidence="3">IBRC-M 10987</strain>
    </source>
</reference>
<dbReference type="EMBL" id="JBHSAM010000028">
    <property type="protein sequence ID" value="MFC4101779.1"/>
    <property type="molecule type" value="Genomic_DNA"/>
</dbReference>
<organism evidence="2 3">
    <name type="scientific">Paenibacillus xanthanilyticus</name>
    <dbReference type="NCBI Taxonomy" id="1783531"/>
    <lineage>
        <taxon>Bacteria</taxon>
        <taxon>Bacillati</taxon>
        <taxon>Bacillota</taxon>
        <taxon>Bacilli</taxon>
        <taxon>Bacillales</taxon>
        <taxon>Paenibacillaceae</taxon>
        <taxon>Paenibacillus</taxon>
    </lineage>
</organism>
<keyword evidence="3" id="KW-1185">Reference proteome</keyword>
<proteinExistence type="predicted"/>
<name>A0ABV8K702_9BACL</name>
<feature type="region of interest" description="Disordered" evidence="1">
    <location>
        <begin position="1"/>
        <end position="31"/>
    </location>
</feature>
<evidence type="ECO:0000256" key="1">
    <source>
        <dbReference type="SAM" id="MobiDB-lite"/>
    </source>
</evidence>
<protein>
    <submittedName>
        <fullName evidence="2">Uncharacterized protein</fullName>
    </submittedName>
</protein>
<dbReference type="RefSeq" id="WP_377720377.1">
    <property type="nucleotide sequence ID" value="NZ_JBHSAM010000028.1"/>
</dbReference>
<dbReference type="Proteomes" id="UP001595715">
    <property type="component" value="Unassembled WGS sequence"/>
</dbReference>
<accession>A0ABV8K702</accession>
<feature type="compositionally biased region" description="Low complexity" evidence="1">
    <location>
        <begin position="15"/>
        <end position="29"/>
    </location>
</feature>
<gene>
    <name evidence="2" type="ORF">ACFOZ8_19205</name>
</gene>